<dbReference type="GeneID" id="6074099"/>
<evidence type="ECO:0000313" key="4">
    <source>
        <dbReference type="EMBL" id="EDR11288.1"/>
    </source>
</evidence>
<feature type="compositionally biased region" description="Basic residues" evidence="2">
    <location>
        <begin position="172"/>
        <end position="182"/>
    </location>
</feature>
<dbReference type="SMART" id="SM00320">
    <property type="entry name" value="WD40"/>
    <property type="match status" value="3"/>
</dbReference>
<dbReference type="OrthoDB" id="429520at2759"/>
<dbReference type="InterPro" id="IPR036047">
    <property type="entry name" value="F-box-like_dom_sf"/>
</dbReference>
<dbReference type="Gene3D" id="1.20.1280.50">
    <property type="match status" value="1"/>
</dbReference>
<dbReference type="PANTHER" id="PTHR19855">
    <property type="entry name" value="WD40 REPEAT PROTEIN 12, 37"/>
    <property type="match status" value="1"/>
</dbReference>
<dbReference type="InterPro" id="IPR001680">
    <property type="entry name" value="WD40_rpt"/>
</dbReference>
<evidence type="ECO:0000259" key="3">
    <source>
        <dbReference type="PROSITE" id="PS50181"/>
    </source>
</evidence>
<proteinExistence type="predicted"/>
<evidence type="ECO:0000256" key="1">
    <source>
        <dbReference type="PROSITE-ProRule" id="PRU00221"/>
    </source>
</evidence>
<dbReference type="RefSeq" id="XP_001878589.1">
    <property type="nucleotide sequence ID" value="XM_001878554.1"/>
</dbReference>
<dbReference type="KEGG" id="lbc:LACBIDRAFT_324955"/>
<accession>B0D3K2</accession>
<dbReference type="Gene3D" id="2.130.10.10">
    <property type="entry name" value="YVTN repeat-like/Quinoprotein amine dehydrogenase"/>
    <property type="match status" value="2"/>
</dbReference>
<feature type="domain" description="F-box" evidence="3">
    <location>
        <begin position="399"/>
        <end position="445"/>
    </location>
</feature>
<keyword evidence="5" id="KW-1185">Reference proteome</keyword>
<dbReference type="STRING" id="486041.B0D3K2"/>
<gene>
    <name evidence="4" type="ORF">LACBIDRAFT_324955</name>
</gene>
<dbReference type="Proteomes" id="UP000001194">
    <property type="component" value="Unassembled WGS sequence"/>
</dbReference>
<dbReference type="PANTHER" id="PTHR19855:SF11">
    <property type="entry name" value="RIBOSOME BIOGENESIS PROTEIN WDR12"/>
    <property type="match status" value="1"/>
</dbReference>
<feature type="region of interest" description="Disordered" evidence="2">
    <location>
        <begin position="117"/>
        <end position="218"/>
    </location>
</feature>
<feature type="region of interest" description="Disordered" evidence="2">
    <location>
        <begin position="352"/>
        <end position="395"/>
    </location>
</feature>
<feature type="region of interest" description="Disordered" evidence="2">
    <location>
        <begin position="1015"/>
        <end position="1146"/>
    </location>
</feature>
<dbReference type="AlphaFoldDB" id="B0D3K2"/>
<dbReference type="InParanoid" id="B0D3K2"/>
<dbReference type="SUPFAM" id="SSF81383">
    <property type="entry name" value="F-box domain"/>
    <property type="match status" value="1"/>
</dbReference>
<dbReference type="EMBL" id="DS547096">
    <property type="protein sequence ID" value="EDR11288.1"/>
    <property type="molecule type" value="Genomic_DNA"/>
</dbReference>
<feature type="compositionally biased region" description="Basic and acidic residues" evidence="2">
    <location>
        <begin position="1040"/>
        <end position="1056"/>
    </location>
</feature>
<dbReference type="SUPFAM" id="SSF50978">
    <property type="entry name" value="WD40 repeat-like"/>
    <property type="match status" value="1"/>
</dbReference>
<keyword evidence="1" id="KW-0853">WD repeat</keyword>
<dbReference type="HOGENOM" id="CLU_281048_0_0_1"/>
<dbReference type="PROSITE" id="PS50181">
    <property type="entry name" value="FBOX"/>
    <property type="match status" value="1"/>
</dbReference>
<dbReference type="InterPro" id="IPR001810">
    <property type="entry name" value="F-box_dom"/>
</dbReference>
<feature type="compositionally biased region" description="Polar residues" evidence="2">
    <location>
        <begin position="352"/>
        <end position="388"/>
    </location>
</feature>
<dbReference type="InterPro" id="IPR036322">
    <property type="entry name" value="WD40_repeat_dom_sf"/>
</dbReference>
<organism evidence="5">
    <name type="scientific">Laccaria bicolor (strain S238N-H82 / ATCC MYA-4686)</name>
    <name type="common">Bicoloured deceiver</name>
    <name type="synonym">Laccaria laccata var. bicolor</name>
    <dbReference type="NCBI Taxonomy" id="486041"/>
    <lineage>
        <taxon>Eukaryota</taxon>
        <taxon>Fungi</taxon>
        <taxon>Dikarya</taxon>
        <taxon>Basidiomycota</taxon>
        <taxon>Agaricomycotina</taxon>
        <taxon>Agaricomycetes</taxon>
        <taxon>Agaricomycetidae</taxon>
        <taxon>Agaricales</taxon>
        <taxon>Agaricineae</taxon>
        <taxon>Hydnangiaceae</taxon>
        <taxon>Laccaria</taxon>
    </lineage>
</organism>
<evidence type="ECO:0000256" key="2">
    <source>
        <dbReference type="SAM" id="MobiDB-lite"/>
    </source>
</evidence>
<name>B0D3K2_LACBS</name>
<sequence length="1146" mass="123305">MSLLDVGTVSAIASPTISEIASFHMVSSVEALQPPQTTYDSDDEIVWSVSETEVVALSGSEHIDDFVLLSRPQSALAGRDRTALKPVEDNIPDVIPPATVTRSLVLEMQKLSISENPPKIAEVQTLATPPMTPKKQKKKKRGRTAESYPTSPVKGTATAQPPATIHVAPSPSKKKQRKKKQKAAAAAGPSTSTSHGSRNVVDDVSDRQSLSMEGDSVTEPSIEWQEAATFISSYVSVPFIPPKELIRCANSYLSNPAAQASTVCRLTLLQSIIIELGLGASSTLPVSLTAAKAFLKSRVFLNIRAYLAVRGQGPKAVQGLLFPSRSALIKDIRKKRNPASLKYFCPPSSQAPLATTPQTSSPSFMLNKQTQKSKSESQLKPLTNNHIGTSKHGSKEKRTDLLLSLPVETLTGITSHLDPHTLIIVSKVNKQLWEHVKDDHTWHCAFACQVLGIGPEDDLYDATKSIMLRRTEGSWKREFIARYNLSRCWKLSRNVTTTHDPLHTAITSVHLMHPLSVLASSIQYGIVSRSIPLTGKVLPGYLDASGFRAGLGIGNPTTQFSPDISACALASEGGTAKVLWGFKGGDVAITTASKAMEVRKTASAELKRCQLADAHVGEVLDVVWGDAQSAVFASAGADGCGKLWDAKDVSCLWTSKVETSVPEAFVKVALAPDQGYVVGVVRSGAIHVWTGFTLPALANATITDVVIPCPCPAQAVTGEITPTREVSALFVDETATSPTILVAYRDDAYFYRMRIGKNMSETEITTFGDASFGPISIITPFFSREPSESSFVISGDHIGCINVYDWAVPAHTNTAIRPIRKFEAHEDGSSVTAIACDGTTLITGSQRGATHVWDALTFEHLRHFSSPVPKVRMRHVNVDIHDQRVNHILIPEKDVLFVSVGDRIMSWKAGPVSKIHRGGVRGRHSTGIAHGKKVKAGTAKFLQQLEINQMITESRYLLSDEKKRVPRVLGREEEQQAGLNSLGLTETEALDDIIGGTGAGSSQTSVTANEGLFKMDFDEPSTSPPILSMRPGGPLPSPPHSRDEVSSPYKEIKEADTASEDVGSGSSVSSLEHFPLISASTSPVASPVLEPAERNKAPSSVSFPSPIVGRPQPLAGKSAWNTPLVKKSPPARTPVFGNPRSNEMPI</sequence>
<dbReference type="InterPro" id="IPR015943">
    <property type="entry name" value="WD40/YVTN_repeat-like_dom_sf"/>
</dbReference>
<reference evidence="4 5" key="1">
    <citation type="journal article" date="2008" name="Nature">
        <title>The genome of Laccaria bicolor provides insights into mycorrhizal symbiosis.</title>
        <authorList>
            <person name="Martin F."/>
            <person name="Aerts A."/>
            <person name="Ahren D."/>
            <person name="Brun A."/>
            <person name="Danchin E.G.J."/>
            <person name="Duchaussoy F."/>
            <person name="Gibon J."/>
            <person name="Kohler A."/>
            <person name="Lindquist E."/>
            <person name="Pereda V."/>
            <person name="Salamov A."/>
            <person name="Shapiro H.J."/>
            <person name="Wuyts J."/>
            <person name="Blaudez D."/>
            <person name="Buee M."/>
            <person name="Brokstein P."/>
            <person name="Canbaeck B."/>
            <person name="Cohen D."/>
            <person name="Courty P.E."/>
            <person name="Coutinho P.M."/>
            <person name="Delaruelle C."/>
            <person name="Detter J.C."/>
            <person name="Deveau A."/>
            <person name="DiFazio S."/>
            <person name="Duplessis S."/>
            <person name="Fraissinet-Tachet L."/>
            <person name="Lucic E."/>
            <person name="Frey-Klett P."/>
            <person name="Fourrey C."/>
            <person name="Feussner I."/>
            <person name="Gay G."/>
            <person name="Grimwood J."/>
            <person name="Hoegger P.J."/>
            <person name="Jain P."/>
            <person name="Kilaru S."/>
            <person name="Labbe J."/>
            <person name="Lin Y.C."/>
            <person name="Legue V."/>
            <person name="Le Tacon F."/>
            <person name="Marmeisse R."/>
            <person name="Melayah D."/>
            <person name="Montanini B."/>
            <person name="Muratet M."/>
            <person name="Nehls U."/>
            <person name="Niculita-Hirzel H."/>
            <person name="Oudot-Le Secq M.P."/>
            <person name="Peter M."/>
            <person name="Quesneville H."/>
            <person name="Rajashekar B."/>
            <person name="Reich M."/>
            <person name="Rouhier N."/>
            <person name="Schmutz J."/>
            <person name="Yin T."/>
            <person name="Chalot M."/>
            <person name="Henrissat B."/>
            <person name="Kuees U."/>
            <person name="Lucas S."/>
            <person name="Van de Peer Y."/>
            <person name="Podila G.K."/>
            <person name="Polle A."/>
            <person name="Pukkila P.J."/>
            <person name="Richardson P.M."/>
            <person name="Rouze P."/>
            <person name="Sanders I.R."/>
            <person name="Stajich J.E."/>
            <person name="Tunlid A."/>
            <person name="Tuskan G."/>
            <person name="Grigoriev I.V."/>
        </authorList>
    </citation>
    <scope>NUCLEOTIDE SEQUENCE [LARGE SCALE GENOMIC DNA]</scope>
    <source>
        <strain evidence="5">S238N-H82 / ATCC MYA-4686</strain>
    </source>
</reference>
<feature type="repeat" description="WD" evidence="1">
    <location>
        <begin position="822"/>
        <end position="863"/>
    </location>
</feature>
<dbReference type="PROSITE" id="PS50082">
    <property type="entry name" value="WD_REPEATS_2"/>
    <property type="match status" value="1"/>
</dbReference>
<evidence type="ECO:0000313" key="5">
    <source>
        <dbReference type="Proteomes" id="UP000001194"/>
    </source>
</evidence>
<protein>
    <submittedName>
        <fullName evidence="4">Predicted protein</fullName>
    </submittedName>
</protein>